<feature type="region of interest" description="Disordered" evidence="20">
    <location>
        <begin position="780"/>
        <end position="844"/>
    </location>
</feature>
<evidence type="ECO:0000256" key="7">
    <source>
        <dbReference type="ARBA" id="ARBA00022676"/>
    </source>
</evidence>
<dbReference type="EC" id="2.4.99.28" evidence="17"/>
<feature type="compositionally biased region" description="Basic and acidic residues" evidence="20">
    <location>
        <begin position="803"/>
        <end position="814"/>
    </location>
</feature>
<feature type="domain" description="S1 motif" evidence="22">
    <location>
        <begin position="374"/>
        <end position="445"/>
    </location>
</feature>
<dbReference type="FunFam" id="1.10.3810.10:FF:000003">
    <property type="entry name" value="Penicillin-binding protein 1a"/>
    <property type="match status" value="1"/>
</dbReference>
<dbReference type="GO" id="GO:0008360">
    <property type="term" value="P:regulation of cell shape"/>
    <property type="evidence" value="ECO:0007669"/>
    <property type="project" value="UniProtKB-KW"/>
</dbReference>
<dbReference type="InterPro" id="IPR036950">
    <property type="entry name" value="PBP_transglycosylase"/>
</dbReference>
<evidence type="ECO:0000256" key="8">
    <source>
        <dbReference type="ARBA" id="ARBA00022679"/>
    </source>
</evidence>
<dbReference type="GO" id="GO:0004180">
    <property type="term" value="F:carboxypeptidase activity"/>
    <property type="evidence" value="ECO:0007669"/>
    <property type="project" value="UniProtKB-KW"/>
</dbReference>
<dbReference type="SUPFAM" id="SSF56601">
    <property type="entry name" value="beta-lactamase/transpeptidase-like"/>
    <property type="match status" value="1"/>
</dbReference>
<dbReference type="Proteomes" id="UP000031518">
    <property type="component" value="Unassembled WGS sequence"/>
</dbReference>
<evidence type="ECO:0000256" key="10">
    <source>
        <dbReference type="ARBA" id="ARBA00022801"/>
    </source>
</evidence>
<dbReference type="InterPro" id="IPR050396">
    <property type="entry name" value="Glycosyltr_51/Transpeptidase"/>
</dbReference>
<dbReference type="GO" id="GO:0008955">
    <property type="term" value="F:peptidoglycan glycosyltransferase activity"/>
    <property type="evidence" value="ECO:0007669"/>
    <property type="project" value="UniProtKB-EC"/>
</dbReference>
<comment type="pathway">
    <text evidence="19">Glycan biosynthesis.</text>
</comment>
<evidence type="ECO:0000256" key="13">
    <source>
        <dbReference type="ARBA" id="ARBA00022989"/>
    </source>
</evidence>
<evidence type="ECO:0000256" key="16">
    <source>
        <dbReference type="ARBA" id="ARBA00023316"/>
    </source>
</evidence>
<evidence type="ECO:0000259" key="22">
    <source>
        <dbReference type="PROSITE" id="PS50126"/>
    </source>
</evidence>
<evidence type="ECO:0000256" key="15">
    <source>
        <dbReference type="ARBA" id="ARBA00023268"/>
    </source>
</evidence>
<dbReference type="PROSITE" id="PS50126">
    <property type="entry name" value="S1"/>
    <property type="match status" value="1"/>
</dbReference>
<evidence type="ECO:0000256" key="5">
    <source>
        <dbReference type="ARBA" id="ARBA00022645"/>
    </source>
</evidence>
<evidence type="ECO:0000256" key="2">
    <source>
        <dbReference type="ARBA" id="ARBA00004752"/>
    </source>
</evidence>
<reference evidence="23 24" key="1">
    <citation type="submission" date="2013-12" db="EMBL/GenBank/DDBJ databases">
        <authorList>
            <person name="Stott M."/>
        </authorList>
    </citation>
    <scope>NUCLEOTIDE SEQUENCE [LARGE SCALE GENOMIC DNA]</scope>
    <source>
        <strain evidence="23 24">K22</strain>
    </source>
</reference>
<evidence type="ECO:0000313" key="23">
    <source>
        <dbReference type="EMBL" id="CDM66218.1"/>
    </source>
</evidence>
<name>A0A0B6WY74_9BACT</name>
<proteinExistence type="inferred from homology"/>
<keyword evidence="10" id="KW-0378">Hydrolase</keyword>
<dbReference type="STRING" id="454194.PYK22_02233"/>
<evidence type="ECO:0000256" key="21">
    <source>
        <dbReference type="SAM" id="Phobius"/>
    </source>
</evidence>
<dbReference type="PANTHER" id="PTHR32282:SF27">
    <property type="entry name" value="PENICILLIN-BINDING PROTEIN 1A"/>
    <property type="match status" value="1"/>
</dbReference>
<dbReference type="Gene3D" id="1.10.3810.10">
    <property type="entry name" value="Biosynthetic peptidoglycan transglycosylase-like"/>
    <property type="match status" value="1"/>
</dbReference>
<evidence type="ECO:0000313" key="24">
    <source>
        <dbReference type="Proteomes" id="UP000031518"/>
    </source>
</evidence>
<keyword evidence="5" id="KW-0121">Carboxypeptidase</keyword>
<keyword evidence="7 23" id="KW-0328">Glycosyltransferase</keyword>
<evidence type="ECO:0000256" key="3">
    <source>
        <dbReference type="ARBA" id="ARBA00007090"/>
    </source>
</evidence>
<keyword evidence="13 21" id="KW-1133">Transmembrane helix</keyword>
<evidence type="ECO:0000256" key="11">
    <source>
        <dbReference type="ARBA" id="ARBA00022960"/>
    </source>
</evidence>
<dbReference type="GO" id="GO:0003676">
    <property type="term" value="F:nucleic acid binding"/>
    <property type="evidence" value="ECO:0007669"/>
    <property type="project" value="InterPro"/>
</dbReference>
<dbReference type="GO" id="GO:0071555">
    <property type="term" value="P:cell wall organization"/>
    <property type="evidence" value="ECO:0007669"/>
    <property type="project" value="UniProtKB-KW"/>
</dbReference>
<evidence type="ECO:0000256" key="9">
    <source>
        <dbReference type="ARBA" id="ARBA00022692"/>
    </source>
</evidence>
<dbReference type="GO" id="GO:0008658">
    <property type="term" value="F:penicillin binding"/>
    <property type="evidence" value="ECO:0007669"/>
    <property type="project" value="InterPro"/>
</dbReference>
<evidence type="ECO:0000256" key="1">
    <source>
        <dbReference type="ARBA" id="ARBA00004370"/>
    </source>
</evidence>
<dbReference type="EMBL" id="CBXV010000007">
    <property type="protein sequence ID" value="CDM66218.1"/>
    <property type="molecule type" value="Genomic_DNA"/>
</dbReference>
<keyword evidence="8 23" id="KW-0808">Transferase</keyword>
<dbReference type="GO" id="GO:0006508">
    <property type="term" value="P:proteolysis"/>
    <property type="evidence" value="ECO:0007669"/>
    <property type="project" value="UniProtKB-KW"/>
</dbReference>
<dbReference type="InterPro" id="IPR001264">
    <property type="entry name" value="Glyco_trans_51"/>
</dbReference>
<keyword evidence="15" id="KW-0511">Multifunctional enzyme</keyword>
<dbReference type="SUPFAM" id="SSF53955">
    <property type="entry name" value="Lysozyme-like"/>
    <property type="match status" value="1"/>
</dbReference>
<dbReference type="InterPro" id="IPR003029">
    <property type="entry name" value="S1_domain"/>
</dbReference>
<reference evidence="23 24" key="2">
    <citation type="submission" date="2015-01" db="EMBL/GenBank/DDBJ databases">
        <title>Complete genome sequence of Pyrinomonas methylaliphatogenes type strain K22T.</title>
        <authorList>
            <person name="Lee K.C.Y."/>
            <person name="Power J.F."/>
            <person name="Dunfield P.F."/>
            <person name="Morgan X.C."/>
            <person name="Huttenhower C."/>
            <person name="Stott M.B."/>
        </authorList>
    </citation>
    <scope>NUCLEOTIDE SEQUENCE [LARGE SCALE GENOMIC DNA]</scope>
    <source>
        <strain evidence="23 24">K22</strain>
    </source>
</reference>
<evidence type="ECO:0000256" key="19">
    <source>
        <dbReference type="ARBA" id="ARBA00060592"/>
    </source>
</evidence>
<dbReference type="InterPro" id="IPR023346">
    <property type="entry name" value="Lysozyme-like_dom_sf"/>
</dbReference>
<feature type="transmembrane region" description="Helical" evidence="21">
    <location>
        <begin position="20"/>
        <end position="44"/>
    </location>
</feature>
<comment type="catalytic activity">
    <reaction evidence="18">
        <text>[GlcNAc-(1-&gt;4)-Mur2Ac(oyl-L-Ala-gamma-D-Glu-L-Lys-D-Ala-D-Ala)](n)-di-trans,octa-cis-undecaprenyl diphosphate + beta-D-GlcNAc-(1-&gt;4)-Mur2Ac(oyl-L-Ala-gamma-D-Glu-L-Lys-D-Ala-D-Ala)-di-trans,octa-cis-undecaprenyl diphosphate = [GlcNAc-(1-&gt;4)-Mur2Ac(oyl-L-Ala-gamma-D-Glu-L-Lys-D-Ala-D-Ala)](n+1)-di-trans,octa-cis-undecaprenyl diphosphate + di-trans,octa-cis-undecaprenyl diphosphate + H(+)</text>
        <dbReference type="Rhea" id="RHEA:23708"/>
        <dbReference type="Rhea" id="RHEA-COMP:9602"/>
        <dbReference type="Rhea" id="RHEA-COMP:9603"/>
        <dbReference type="ChEBI" id="CHEBI:15378"/>
        <dbReference type="ChEBI" id="CHEBI:58405"/>
        <dbReference type="ChEBI" id="CHEBI:60033"/>
        <dbReference type="ChEBI" id="CHEBI:78435"/>
        <dbReference type="EC" id="2.4.99.28"/>
    </reaction>
</comment>
<evidence type="ECO:0000256" key="4">
    <source>
        <dbReference type="ARBA" id="ARBA00007739"/>
    </source>
</evidence>
<dbReference type="Gene3D" id="3.40.710.10">
    <property type="entry name" value="DD-peptidase/beta-lactamase superfamily"/>
    <property type="match status" value="2"/>
</dbReference>
<evidence type="ECO:0000256" key="20">
    <source>
        <dbReference type="SAM" id="MobiDB-lite"/>
    </source>
</evidence>
<keyword evidence="24" id="KW-1185">Reference proteome</keyword>
<evidence type="ECO:0000256" key="14">
    <source>
        <dbReference type="ARBA" id="ARBA00023136"/>
    </source>
</evidence>
<keyword evidence="12" id="KW-0573">Peptidoglycan synthesis</keyword>
<dbReference type="PANTHER" id="PTHR32282">
    <property type="entry name" value="BINDING PROTEIN TRANSPEPTIDASE, PUTATIVE-RELATED"/>
    <property type="match status" value="1"/>
</dbReference>
<dbReference type="InterPro" id="IPR012338">
    <property type="entry name" value="Beta-lactam/transpept-like"/>
</dbReference>
<keyword evidence="11" id="KW-0133">Cell shape</keyword>
<comment type="similarity">
    <text evidence="3">In the C-terminal section; belongs to the transpeptidase family.</text>
</comment>
<dbReference type="GO" id="GO:0030288">
    <property type="term" value="C:outer membrane-bounded periplasmic space"/>
    <property type="evidence" value="ECO:0007669"/>
    <property type="project" value="TreeGrafter"/>
</dbReference>
<dbReference type="Pfam" id="PF00905">
    <property type="entry name" value="Transpeptidase"/>
    <property type="match status" value="1"/>
</dbReference>
<sequence>MVKRVSTPESRKRGASARRLWLPALLLLALAAGGLTGIVIAYWLNYSRAASEVAALATYRPSVVTRVYADDGETVIGEFALERRIPIKYEDIPPVLRNAILAVEDARFFEHIGIDPIRILGALYKNITMGRREGGSTLTQQLARNLFLSREQTYRRKFNEWLVALQIERYYTKKQIMEMYVNHIFLGAGSYGFEAAAETYFGKTVKDLTLEEAALLAGIPKAPSQYSPTANPRAAKERRDLVLQLMADNGFISQAEADAAKAKPIKLADTAYYPAQQRSTPYDYPVEEIRQYLEDKYTTRVAQGGLSVYSTINAAAQKKAYEALRAGLREYDRTHSGWRSAYIRAEINGVPVTTPQQLASYRHPDWYGNDYQPGEYVKGLIMSVDRVRNEATVRFGSYYATVTAKDMGRSGRQPKDELPVGYLAEFKIKEVDHDNHRLKVELSQIPAVQGALVCLNAKNGEIIAMVGGYDFTTNKFNNATQAYRQTGSAFKPFIYTAAIEWGLTPDSIISGAPIRRGDWQPHNYDGSISNPDVPMKVALAKSLNIPAVHLLDMIGIQTGAQMVRRFGITVPMAPYLPSALGATEVPLIQMVSAYSVFPNKGVRVEPHLIRRVIDRDGNVLEEWQRTTYKVTSEYVALTMVQMMRGVVEFGTAVAARSLGVPLAGKTGTVNDHTDVWFIGYTPTYVTGVWMGYPDRKRSLGRDMTGSRGALPIFIDFMKDFLKDKPKEDFEKPPEMPEDIRQLYLQRQREMAEERAQQAALNLPMPATNSEIEQIVLPPIPPAVEENPHAVTPENGAVQQPSPRRVEERTPRVEPSEISAPPAGAVRPRQVEPEKKKGKKGEGEP</sequence>
<dbReference type="OrthoDB" id="9766909at2"/>
<evidence type="ECO:0000256" key="12">
    <source>
        <dbReference type="ARBA" id="ARBA00022984"/>
    </source>
</evidence>
<dbReference type="RefSeq" id="WP_083437789.1">
    <property type="nucleotide sequence ID" value="NZ_CBXV010000007.1"/>
</dbReference>
<dbReference type="Pfam" id="PF00912">
    <property type="entry name" value="Transgly"/>
    <property type="match status" value="1"/>
</dbReference>
<comment type="subcellular location">
    <subcellularLocation>
        <location evidence="1">Membrane</location>
    </subcellularLocation>
</comment>
<keyword evidence="16" id="KW-0961">Cell wall biogenesis/degradation</keyword>
<dbReference type="AlphaFoldDB" id="A0A0B6WY74"/>
<dbReference type="InterPro" id="IPR001460">
    <property type="entry name" value="PCN-bd_Tpept"/>
</dbReference>
<keyword evidence="14 21" id="KW-0472">Membrane</keyword>
<keyword evidence="9 21" id="KW-0812">Transmembrane</keyword>
<dbReference type="NCBIfam" id="TIGR02074">
    <property type="entry name" value="PBP_1a_fam"/>
    <property type="match status" value="1"/>
</dbReference>
<accession>A0A0B6WY74</accession>
<dbReference type="GO" id="GO:0016020">
    <property type="term" value="C:membrane"/>
    <property type="evidence" value="ECO:0007669"/>
    <property type="project" value="UniProtKB-SubCell"/>
</dbReference>
<evidence type="ECO:0000256" key="18">
    <source>
        <dbReference type="ARBA" id="ARBA00049902"/>
    </source>
</evidence>
<dbReference type="GO" id="GO:0009252">
    <property type="term" value="P:peptidoglycan biosynthetic process"/>
    <property type="evidence" value="ECO:0007669"/>
    <property type="project" value="UniProtKB-KW"/>
</dbReference>
<evidence type="ECO:0000256" key="6">
    <source>
        <dbReference type="ARBA" id="ARBA00022670"/>
    </source>
</evidence>
<keyword evidence="6" id="KW-0645">Protease</keyword>
<gene>
    <name evidence="23" type="ORF">PYK22_02233</name>
</gene>
<comment type="similarity">
    <text evidence="4">In the N-terminal section; belongs to the glycosyltransferase 51 family.</text>
</comment>
<organism evidence="23 24">
    <name type="scientific">Pyrinomonas methylaliphatogenes</name>
    <dbReference type="NCBI Taxonomy" id="454194"/>
    <lineage>
        <taxon>Bacteria</taxon>
        <taxon>Pseudomonadati</taxon>
        <taxon>Acidobacteriota</taxon>
        <taxon>Blastocatellia</taxon>
        <taxon>Blastocatellales</taxon>
        <taxon>Pyrinomonadaceae</taxon>
        <taxon>Pyrinomonas</taxon>
    </lineage>
</organism>
<comment type="pathway">
    <text evidence="2">Cell wall biogenesis; peptidoglycan biosynthesis.</text>
</comment>
<protein>
    <recommendedName>
        <fullName evidence="17">peptidoglycan glycosyltransferase</fullName>
        <ecNumber evidence="17">2.4.99.28</ecNumber>
    </recommendedName>
</protein>
<feature type="compositionally biased region" description="Basic and acidic residues" evidence="20">
    <location>
        <begin position="828"/>
        <end position="844"/>
    </location>
</feature>
<evidence type="ECO:0000256" key="17">
    <source>
        <dbReference type="ARBA" id="ARBA00044770"/>
    </source>
</evidence>